<dbReference type="GO" id="GO:0000976">
    <property type="term" value="F:transcription cis-regulatory region binding"/>
    <property type="evidence" value="ECO:0007669"/>
    <property type="project" value="TreeGrafter"/>
</dbReference>
<comment type="similarity">
    <text evidence="3">Belongs to the cclA family.</text>
</comment>
<feature type="compositionally biased region" description="Basic and acidic residues" evidence="4">
    <location>
        <begin position="1"/>
        <end position="10"/>
    </location>
</feature>
<dbReference type="Pfam" id="PF00622">
    <property type="entry name" value="SPRY"/>
    <property type="match status" value="1"/>
</dbReference>
<evidence type="ECO:0000259" key="5">
    <source>
        <dbReference type="PROSITE" id="PS50188"/>
    </source>
</evidence>
<dbReference type="InterPro" id="IPR037353">
    <property type="entry name" value="ASH2"/>
</dbReference>
<evidence type="ECO:0000256" key="1">
    <source>
        <dbReference type="ARBA" id="ARBA00004123"/>
    </source>
</evidence>
<comment type="subcellular location">
    <subcellularLocation>
        <location evidence="1">Nucleus</location>
    </subcellularLocation>
</comment>
<dbReference type="RefSeq" id="XP_021870984.1">
    <property type="nucleotide sequence ID" value="XM_022013420.1"/>
</dbReference>
<evidence type="ECO:0000313" key="7">
    <source>
        <dbReference type="Proteomes" id="UP000193218"/>
    </source>
</evidence>
<dbReference type="AlphaFoldDB" id="A0A1Y1UII9"/>
<feature type="compositionally biased region" description="Basic and acidic residues" evidence="4">
    <location>
        <begin position="537"/>
        <end position="546"/>
    </location>
</feature>
<dbReference type="EMBL" id="NBSH01000007">
    <property type="protein sequence ID" value="ORX36915.1"/>
    <property type="molecule type" value="Genomic_DNA"/>
</dbReference>
<feature type="domain" description="B30.2/SPRY" evidence="5">
    <location>
        <begin position="76"/>
        <end position="273"/>
    </location>
</feature>
<dbReference type="PANTHER" id="PTHR10598">
    <property type="entry name" value="SET1/ASH2 HISTONE METHYLTRANSFERASE COMPLEX SUBUNIT ASH2"/>
    <property type="match status" value="1"/>
</dbReference>
<proteinExistence type="inferred from homology"/>
<dbReference type="InterPro" id="IPR003877">
    <property type="entry name" value="SPRY_dom"/>
</dbReference>
<name>A0A1Y1UII9_9TREE</name>
<dbReference type="InterPro" id="IPR001870">
    <property type="entry name" value="B30.2/SPRY"/>
</dbReference>
<evidence type="ECO:0000256" key="3">
    <source>
        <dbReference type="ARBA" id="ARBA00038149"/>
    </source>
</evidence>
<feature type="compositionally biased region" description="Basic and acidic residues" evidence="4">
    <location>
        <begin position="501"/>
        <end position="517"/>
    </location>
</feature>
<feature type="compositionally biased region" description="Low complexity" evidence="4">
    <location>
        <begin position="473"/>
        <end position="485"/>
    </location>
</feature>
<evidence type="ECO:0000256" key="2">
    <source>
        <dbReference type="ARBA" id="ARBA00023242"/>
    </source>
</evidence>
<keyword evidence="2" id="KW-0539">Nucleus</keyword>
<feature type="region of interest" description="Disordered" evidence="4">
    <location>
        <begin position="1"/>
        <end position="38"/>
    </location>
</feature>
<organism evidence="6 7">
    <name type="scientific">Kockovaella imperatae</name>
    <dbReference type="NCBI Taxonomy" id="4999"/>
    <lineage>
        <taxon>Eukaryota</taxon>
        <taxon>Fungi</taxon>
        <taxon>Dikarya</taxon>
        <taxon>Basidiomycota</taxon>
        <taxon>Agaricomycotina</taxon>
        <taxon>Tremellomycetes</taxon>
        <taxon>Tremellales</taxon>
        <taxon>Cuniculitremaceae</taxon>
        <taxon>Kockovaella</taxon>
    </lineage>
</organism>
<dbReference type="InParanoid" id="A0A1Y1UII9"/>
<accession>A0A1Y1UII9</accession>
<dbReference type="Proteomes" id="UP000193218">
    <property type="component" value="Unassembled WGS sequence"/>
</dbReference>
<dbReference type="InterPro" id="IPR013320">
    <property type="entry name" value="ConA-like_dom_sf"/>
</dbReference>
<dbReference type="STRING" id="4999.A0A1Y1UII9"/>
<evidence type="ECO:0000313" key="6">
    <source>
        <dbReference type="EMBL" id="ORX36915.1"/>
    </source>
</evidence>
<feature type="region of interest" description="Disordered" evidence="4">
    <location>
        <begin position="448"/>
        <end position="546"/>
    </location>
</feature>
<sequence length="546" mass="59516">MKSELERDETPVAGPSRLTPSKSSVEESLIAKGGSIVPGTSDGKDCGDECFLWTDLVMNKPGSFRYAFCGPSPTQSPSHLFPFYRTVPSPPPCPLVHLSLLDRSSFLRISSNGLTITSDKGFRSARSNISVRQGSWYFEVLILRGHGTEGGGGTTGGDIGNAHVRIGWARREASTDGPVGMDGYSYGIRDVGGEKVHISRPKPYGQSFKSGDVVGCLITLPSRTEDLSKLKRSRLPLRYKGQRYFEMEEYSAQKEMEALVDREGKVALAAKAAAEAAREAAEEDKIKVKKGATAKAVKRGKKDIIQPAGPVARDLPVLADSKIEFFLNGQSLGTAFEDLYDFSPLPPIAHPTTPSSKKAQDAAKDTQYDDGTMGYFAMVSCFGRGKIQANFGPTWQYPPPGLDARPMCDRWAEFREEERILDERDEEETSERLLKEIAAEEARKKAAAERAASMLKNGVKKEMPLRKKRKGTDTPGDTPGATPTPVAESGSGRGTPIPSEVKTEDALPDFRDIKMEEADSIQLHPASDDIMVVESQQSDRVDSEAT</sequence>
<evidence type="ECO:0000256" key="4">
    <source>
        <dbReference type="SAM" id="MobiDB-lite"/>
    </source>
</evidence>
<comment type="caution">
    <text evidence="6">The sequence shown here is derived from an EMBL/GenBank/DDBJ whole genome shotgun (WGS) entry which is preliminary data.</text>
</comment>
<reference evidence="6 7" key="1">
    <citation type="submission" date="2017-03" db="EMBL/GenBank/DDBJ databases">
        <title>Widespread Adenine N6-methylation of Active Genes in Fungi.</title>
        <authorList>
            <consortium name="DOE Joint Genome Institute"/>
            <person name="Mondo S.J."/>
            <person name="Dannebaum R.O."/>
            <person name="Kuo R.C."/>
            <person name="Louie K.B."/>
            <person name="Bewick A.J."/>
            <person name="Labutti K."/>
            <person name="Haridas S."/>
            <person name="Kuo A."/>
            <person name="Salamov A."/>
            <person name="Ahrendt S.R."/>
            <person name="Lau R."/>
            <person name="Bowen B.P."/>
            <person name="Lipzen A."/>
            <person name="Sullivan W."/>
            <person name="Andreopoulos W.B."/>
            <person name="Clum A."/>
            <person name="Lindquist E."/>
            <person name="Daum C."/>
            <person name="Northen T.R."/>
            <person name="Ramamoorthy G."/>
            <person name="Schmitz R.J."/>
            <person name="Gryganskyi A."/>
            <person name="Culley D."/>
            <person name="Magnuson J."/>
            <person name="James T.Y."/>
            <person name="O'Malley M.A."/>
            <person name="Stajich J.E."/>
            <person name="Spatafora J.W."/>
            <person name="Visel A."/>
            <person name="Grigoriev I.V."/>
        </authorList>
    </citation>
    <scope>NUCLEOTIDE SEQUENCE [LARGE SCALE GENOMIC DNA]</scope>
    <source>
        <strain evidence="6 7">NRRL Y-17943</strain>
    </source>
</reference>
<protein>
    <recommendedName>
        <fullName evidence="5">B30.2/SPRY domain-containing protein</fullName>
    </recommendedName>
</protein>
<dbReference type="SUPFAM" id="SSF49899">
    <property type="entry name" value="Concanavalin A-like lectins/glucanases"/>
    <property type="match status" value="1"/>
</dbReference>
<gene>
    <name evidence="6" type="ORF">BD324DRAFT_579970</name>
</gene>
<dbReference type="InterPro" id="IPR043136">
    <property type="entry name" value="B30.2/SPRY_sf"/>
</dbReference>
<dbReference type="SMART" id="SM00449">
    <property type="entry name" value="SPRY"/>
    <property type="match status" value="1"/>
</dbReference>
<dbReference type="PANTHER" id="PTHR10598:SF0">
    <property type="entry name" value="SET1_ASH2 HISTONE METHYLTRANSFERASE COMPLEX SUBUNIT ASH2"/>
    <property type="match status" value="1"/>
</dbReference>
<dbReference type="PROSITE" id="PS50188">
    <property type="entry name" value="B302_SPRY"/>
    <property type="match status" value="1"/>
</dbReference>
<dbReference type="GeneID" id="33555228"/>
<dbReference type="OrthoDB" id="10266026at2759"/>
<dbReference type="GO" id="GO:0048188">
    <property type="term" value="C:Set1C/COMPASS complex"/>
    <property type="evidence" value="ECO:0007669"/>
    <property type="project" value="InterPro"/>
</dbReference>
<dbReference type="CDD" id="cd12872">
    <property type="entry name" value="SPRY_Ash2"/>
    <property type="match status" value="1"/>
</dbReference>
<keyword evidence="7" id="KW-1185">Reference proteome</keyword>
<dbReference type="Gene3D" id="2.60.120.920">
    <property type="match status" value="1"/>
</dbReference>